<name>A0A841CSK3_PLAVE</name>
<feature type="region of interest" description="Disordered" evidence="3">
    <location>
        <begin position="111"/>
        <end position="167"/>
    </location>
</feature>
<sequence>MTMNCEDTRISLGVYVLGALEPEERTLVEAHLEGCAECRAELAELTGVAGFLGRVSEDDVVQVASPPRAVLDRLLRAKARRRRMTRAMLSLAASVVLVGLGGTVWVTADRSEDRPTAASAPQYAADSGAEAGPLNAPEGGSALTGEAPGASRKSAASPGPESFAQGVPGELVMKGRDGAVRATVTALPGEKATEVRVVLSGVAEGTRFRLVVVGADGSRETAGNWIVDDPAYDESGAFPGTTTIPPGGIERFEIVTAGGRVLLDVRSPGR</sequence>
<keyword evidence="2" id="KW-0804">Transcription</keyword>
<evidence type="ECO:0000256" key="2">
    <source>
        <dbReference type="ARBA" id="ARBA00023163"/>
    </source>
</evidence>
<feature type="transmembrane region" description="Helical" evidence="4">
    <location>
        <begin position="87"/>
        <end position="108"/>
    </location>
</feature>
<feature type="domain" description="Putative zinc-finger" evidence="5">
    <location>
        <begin position="5"/>
        <end position="39"/>
    </location>
</feature>
<evidence type="ECO:0000256" key="3">
    <source>
        <dbReference type="SAM" id="MobiDB-lite"/>
    </source>
</evidence>
<gene>
    <name evidence="6" type="ORF">FHS22_000650</name>
</gene>
<dbReference type="Proteomes" id="UP000562352">
    <property type="component" value="Unassembled WGS sequence"/>
</dbReference>
<keyword evidence="7" id="KW-1185">Reference proteome</keyword>
<proteinExistence type="predicted"/>
<dbReference type="InterPro" id="IPR041916">
    <property type="entry name" value="Anti_sigma_zinc_sf"/>
</dbReference>
<keyword evidence="4" id="KW-1133">Transmembrane helix</keyword>
<dbReference type="AlphaFoldDB" id="A0A841CSK3"/>
<evidence type="ECO:0000256" key="1">
    <source>
        <dbReference type="ARBA" id="ARBA00023015"/>
    </source>
</evidence>
<comment type="caution">
    <text evidence="6">The sequence shown here is derived from an EMBL/GenBank/DDBJ whole genome shotgun (WGS) entry which is preliminary data.</text>
</comment>
<dbReference type="RefSeq" id="WP_184938200.1">
    <property type="nucleotide sequence ID" value="NZ_BAAAWZ010000001.1"/>
</dbReference>
<dbReference type="Pfam" id="PF13490">
    <property type="entry name" value="zf-HC2"/>
    <property type="match status" value="1"/>
</dbReference>
<protein>
    <recommendedName>
        <fullName evidence="5">Putative zinc-finger domain-containing protein</fullName>
    </recommendedName>
</protein>
<organism evidence="6 7">
    <name type="scientific">Planomonospora venezuelensis</name>
    <dbReference type="NCBI Taxonomy" id="1999"/>
    <lineage>
        <taxon>Bacteria</taxon>
        <taxon>Bacillati</taxon>
        <taxon>Actinomycetota</taxon>
        <taxon>Actinomycetes</taxon>
        <taxon>Streptosporangiales</taxon>
        <taxon>Streptosporangiaceae</taxon>
        <taxon>Planomonospora</taxon>
    </lineage>
</organism>
<evidence type="ECO:0000313" key="7">
    <source>
        <dbReference type="Proteomes" id="UP000562352"/>
    </source>
</evidence>
<reference evidence="6 7" key="1">
    <citation type="submission" date="2020-08" db="EMBL/GenBank/DDBJ databases">
        <title>Genomic Encyclopedia of Type Strains, Phase III (KMG-III): the genomes of soil and plant-associated and newly described type strains.</title>
        <authorList>
            <person name="Whitman W."/>
        </authorList>
    </citation>
    <scope>NUCLEOTIDE SEQUENCE [LARGE SCALE GENOMIC DNA]</scope>
    <source>
        <strain evidence="6 7">CECT 3303</strain>
    </source>
</reference>
<dbReference type="InterPro" id="IPR027383">
    <property type="entry name" value="Znf_put"/>
</dbReference>
<evidence type="ECO:0000313" key="6">
    <source>
        <dbReference type="EMBL" id="MBB5961412.1"/>
    </source>
</evidence>
<dbReference type="Gene3D" id="1.10.10.1320">
    <property type="entry name" value="Anti-sigma factor, zinc-finger domain"/>
    <property type="match status" value="1"/>
</dbReference>
<evidence type="ECO:0000259" key="5">
    <source>
        <dbReference type="Pfam" id="PF13490"/>
    </source>
</evidence>
<evidence type="ECO:0000256" key="4">
    <source>
        <dbReference type="SAM" id="Phobius"/>
    </source>
</evidence>
<accession>A0A841CSK3</accession>
<keyword evidence="4" id="KW-0812">Transmembrane</keyword>
<dbReference type="EMBL" id="JACHJJ010000001">
    <property type="protein sequence ID" value="MBB5961412.1"/>
    <property type="molecule type" value="Genomic_DNA"/>
</dbReference>
<keyword evidence="4" id="KW-0472">Membrane</keyword>
<keyword evidence="1" id="KW-0805">Transcription regulation</keyword>